<protein>
    <recommendedName>
        <fullName evidence="3">PKD-like family protein</fullName>
    </recommendedName>
</protein>
<gene>
    <name evidence="1" type="ORF">ICJ83_14790</name>
</gene>
<dbReference type="RefSeq" id="WP_188231184.1">
    <property type="nucleotide sequence ID" value="NZ_JACVXB010000008.1"/>
</dbReference>
<evidence type="ECO:0008006" key="3">
    <source>
        <dbReference type="Google" id="ProtNLM"/>
    </source>
</evidence>
<evidence type="ECO:0000313" key="2">
    <source>
        <dbReference type="Proteomes" id="UP000600588"/>
    </source>
</evidence>
<comment type="caution">
    <text evidence="1">The sequence shown here is derived from an EMBL/GenBank/DDBJ whole genome shotgun (WGS) entry which is preliminary data.</text>
</comment>
<evidence type="ECO:0000313" key="1">
    <source>
        <dbReference type="EMBL" id="MBD0833400.1"/>
    </source>
</evidence>
<proteinExistence type="predicted"/>
<dbReference type="EMBL" id="JACVXB010000008">
    <property type="protein sequence ID" value="MBD0833400.1"/>
    <property type="molecule type" value="Genomic_DNA"/>
</dbReference>
<organism evidence="1 2">
    <name type="scientific">Aestuariibaculum sediminum</name>
    <dbReference type="NCBI Taxonomy" id="2770637"/>
    <lineage>
        <taxon>Bacteria</taxon>
        <taxon>Pseudomonadati</taxon>
        <taxon>Bacteroidota</taxon>
        <taxon>Flavobacteriia</taxon>
        <taxon>Flavobacteriales</taxon>
        <taxon>Flavobacteriaceae</taxon>
    </lineage>
</organism>
<dbReference type="PROSITE" id="PS51257">
    <property type="entry name" value="PROKAR_LIPOPROTEIN"/>
    <property type="match status" value="1"/>
</dbReference>
<reference evidence="1 2" key="1">
    <citation type="submission" date="2020-09" db="EMBL/GenBank/DDBJ databases">
        <title>TT11 complete genome.</title>
        <authorList>
            <person name="Wu Z."/>
        </authorList>
    </citation>
    <scope>NUCLEOTIDE SEQUENCE [LARGE SCALE GENOMIC DNA]</scope>
    <source>
        <strain evidence="1 2">TT11</strain>
    </source>
</reference>
<dbReference type="AlphaFoldDB" id="A0A8J6U8K8"/>
<name>A0A8J6U8K8_9FLAO</name>
<dbReference type="Proteomes" id="UP000600588">
    <property type="component" value="Unassembled WGS sequence"/>
</dbReference>
<keyword evidence="2" id="KW-1185">Reference proteome</keyword>
<dbReference type="InterPro" id="IPR032183">
    <property type="entry name" value="PKD-like"/>
</dbReference>
<accession>A0A8J6U8K8</accession>
<sequence>MKNILYTLLIAITLVGCVKDDTVHDFKTLNEITISGLEDSYEFNYLEEVSVVPNISFTSGMEENFEYRWYMYTTITRFEADTLSKEKDFNVVMSAPPAEDYTLVFSIKDKSTGIVTKKEMASAVNGPLSKGWVVLAEQGGQKVVNFAREDKTVLYDVFAKSNEGVELQDPYMVRSLNPNDNKPQMKNVSVFSKNQDGGFILNPNTFKVTNAFRDAFYQIPTATELNVDVFQNFRFTEYLMVNGKVHTRSISSGDADWRTSLIIIEGESSYEMAPYVGDNTYQGVFFDNLHSRILYHSSYNLGYLSEASDDAAKNLNFTANLIQRAGVVRSPETASSYFIIGHDNNDPSKIVMKKFLLGLRPPNNFYDIGTINFSEANFPGLYTSTMMQSGYDALIRGILWYSDGKKLYAINTQAAEPTEVVIHDFEAEGIEVDTMRLIPYVGSFNRTYYYLALGVRDTNLTENQAGILVYQGGTVGGINITEVDSIYGLGDKIIDFDQKIN</sequence>
<dbReference type="Pfam" id="PF16407">
    <property type="entry name" value="PKD_2"/>
    <property type="match status" value="1"/>
</dbReference>